<comment type="caution">
    <text evidence="2">The sequence shown here is derived from an EMBL/GenBank/DDBJ whole genome shotgun (WGS) entry which is preliminary data.</text>
</comment>
<feature type="domain" description="C1q" evidence="1">
    <location>
        <begin position="42"/>
        <end position="119"/>
    </location>
</feature>
<protein>
    <recommendedName>
        <fullName evidence="1">C1q domain-containing protein</fullName>
    </recommendedName>
</protein>
<dbReference type="SUPFAM" id="SSF49842">
    <property type="entry name" value="TNF-like"/>
    <property type="match status" value="1"/>
</dbReference>
<dbReference type="Gene3D" id="2.60.120.40">
    <property type="match status" value="1"/>
</dbReference>
<reference evidence="2" key="1">
    <citation type="submission" date="2021-03" db="EMBL/GenBank/DDBJ databases">
        <authorList>
            <person name="Bekaert M."/>
        </authorList>
    </citation>
    <scope>NUCLEOTIDE SEQUENCE</scope>
</reference>
<dbReference type="OrthoDB" id="6113442at2759"/>
<keyword evidence="3" id="KW-1185">Reference proteome</keyword>
<dbReference type="Pfam" id="PF00386">
    <property type="entry name" value="C1q"/>
    <property type="match status" value="1"/>
</dbReference>
<accession>A0A8S3QFV9</accession>
<evidence type="ECO:0000259" key="1">
    <source>
        <dbReference type="Pfam" id="PF00386"/>
    </source>
</evidence>
<proteinExistence type="predicted"/>
<dbReference type="EMBL" id="CAJPWZ010000434">
    <property type="protein sequence ID" value="CAG2192683.1"/>
    <property type="molecule type" value="Genomic_DNA"/>
</dbReference>
<dbReference type="InterPro" id="IPR001073">
    <property type="entry name" value="C1q_dom"/>
</dbReference>
<name>A0A8S3QFV9_MYTED</name>
<dbReference type="InterPro" id="IPR008983">
    <property type="entry name" value="Tumour_necrosis_fac-like_dom"/>
</dbReference>
<gene>
    <name evidence="2" type="ORF">MEDL_7838</name>
</gene>
<sequence>MFLFFSVVVTGCNDGGGTVSTGSLKFPDIKTSIGVSDLSSFKSTGKFTCQVPGYYYIAVTLSSADASTGIKIMRNSTAIHWQYMTGYTKEQSYWTPGAAAVSLELKSNDIVWIKLVSQKLFISHVLPYSKSTNITLLQKKLAHRKCLDFVF</sequence>
<organism evidence="2 3">
    <name type="scientific">Mytilus edulis</name>
    <name type="common">Blue mussel</name>
    <dbReference type="NCBI Taxonomy" id="6550"/>
    <lineage>
        <taxon>Eukaryota</taxon>
        <taxon>Metazoa</taxon>
        <taxon>Spiralia</taxon>
        <taxon>Lophotrochozoa</taxon>
        <taxon>Mollusca</taxon>
        <taxon>Bivalvia</taxon>
        <taxon>Autobranchia</taxon>
        <taxon>Pteriomorphia</taxon>
        <taxon>Mytilida</taxon>
        <taxon>Mytiloidea</taxon>
        <taxon>Mytilidae</taxon>
        <taxon>Mytilinae</taxon>
        <taxon>Mytilus</taxon>
    </lineage>
</organism>
<evidence type="ECO:0000313" key="3">
    <source>
        <dbReference type="Proteomes" id="UP000683360"/>
    </source>
</evidence>
<dbReference type="Proteomes" id="UP000683360">
    <property type="component" value="Unassembled WGS sequence"/>
</dbReference>
<evidence type="ECO:0000313" key="2">
    <source>
        <dbReference type="EMBL" id="CAG2192683.1"/>
    </source>
</evidence>
<dbReference type="AlphaFoldDB" id="A0A8S3QFV9"/>